<dbReference type="EMBL" id="CAXAMM010031112">
    <property type="protein sequence ID" value="CAK9067527.1"/>
    <property type="molecule type" value="Genomic_DNA"/>
</dbReference>
<protein>
    <submittedName>
        <fullName evidence="1">Endonuclease 8-like 3</fullName>
    </submittedName>
</protein>
<accession>A0ABP0NUP8</accession>
<organism evidence="1 2">
    <name type="scientific">Durusdinium trenchii</name>
    <dbReference type="NCBI Taxonomy" id="1381693"/>
    <lineage>
        <taxon>Eukaryota</taxon>
        <taxon>Sar</taxon>
        <taxon>Alveolata</taxon>
        <taxon>Dinophyceae</taxon>
        <taxon>Suessiales</taxon>
        <taxon>Symbiodiniaceae</taxon>
        <taxon>Durusdinium</taxon>
    </lineage>
</organism>
<evidence type="ECO:0000313" key="2">
    <source>
        <dbReference type="Proteomes" id="UP001642464"/>
    </source>
</evidence>
<sequence>MAPKAAKAKAAKAGAKAGAKAAAKVAASPPPAPPLEKLSVFDAETNLNFIEDEDWAALASAEEGSTQLTVMKAVLLLLGEETWRPEIAREALEKPDQLLKEIKALGPLGASEANLKQAASGLEACDLGALAAKAKAAPGAPAAVALAQLVEAYAAERSGTARTRQRFAMGIETVAFQQLHRNLQQALHARQHVCLVCSCPAATAAAQLYCKLAGCSFFNLQELQVQINLSKSMSTDEARGALSSVLKTSMAQGQRLVLQLGSAVPNLRHFCDATQVEVFDFEKLPRVAEALGVTCESGFQLLLLAELSAARAEKLPQTLPGVDEMATLVNTTDFEYLESFSNNWEERWLPGPADQDENGKEIKRGLITAKLVKYPSNPKDVEFEFTVNGKVDLPNACLVFTERPFEGALPDCKVGVQFTVRGGMQLCGGGGNLVRISNDGKIQNATGLGRE</sequence>
<gene>
    <name evidence="1" type="ORF">SCF082_LOCUS34168</name>
</gene>
<dbReference type="Proteomes" id="UP001642464">
    <property type="component" value="Unassembled WGS sequence"/>
</dbReference>
<keyword evidence="2" id="KW-1185">Reference proteome</keyword>
<proteinExistence type="predicted"/>
<name>A0ABP0NUP8_9DINO</name>
<reference evidence="1 2" key="1">
    <citation type="submission" date="2024-02" db="EMBL/GenBank/DDBJ databases">
        <authorList>
            <person name="Chen Y."/>
            <person name="Shah S."/>
            <person name="Dougan E. K."/>
            <person name="Thang M."/>
            <person name="Chan C."/>
        </authorList>
    </citation>
    <scope>NUCLEOTIDE SEQUENCE [LARGE SCALE GENOMIC DNA]</scope>
</reference>
<comment type="caution">
    <text evidence="1">The sequence shown here is derived from an EMBL/GenBank/DDBJ whole genome shotgun (WGS) entry which is preliminary data.</text>
</comment>
<evidence type="ECO:0000313" key="1">
    <source>
        <dbReference type="EMBL" id="CAK9067527.1"/>
    </source>
</evidence>